<reference evidence="1 2" key="1">
    <citation type="submission" date="2018-11" db="EMBL/GenBank/DDBJ databases">
        <authorList>
            <consortium name="Pathogen Informatics"/>
        </authorList>
    </citation>
    <scope>NUCLEOTIDE SEQUENCE [LARGE SCALE GENOMIC DNA]</scope>
</reference>
<accession>A0A3P7E323</accession>
<dbReference type="EMBL" id="UYWW01008627">
    <property type="protein sequence ID" value="VDM15923.1"/>
    <property type="molecule type" value="Genomic_DNA"/>
</dbReference>
<sequence length="53" mass="6215">MHIGDLKRAVEDVVLRPDDNRLSEMEKRSTIAALDLCQVFFFLIHLNIKKIFD</sequence>
<organism evidence="1 2">
    <name type="scientific">Wuchereria bancrofti</name>
    <dbReference type="NCBI Taxonomy" id="6293"/>
    <lineage>
        <taxon>Eukaryota</taxon>
        <taxon>Metazoa</taxon>
        <taxon>Ecdysozoa</taxon>
        <taxon>Nematoda</taxon>
        <taxon>Chromadorea</taxon>
        <taxon>Rhabditida</taxon>
        <taxon>Spirurina</taxon>
        <taxon>Spiruromorpha</taxon>
        <taxon>Filarioidea</taxon>
        <taxon>Onchocercidae</taxon>
        <taxon>Wuchereria</taxon>
    </lineage>
</organism>
<keyword evidence="2" id="KW-1185">Reference proteome</keyword>
<gene>
    <name evidence="1" type="ORF">WBA_LOCUS9179</name>
</gene>
<dbReference type="Proteomes" id="UP000270924">
    <property type="component" value="Unassembled WGS sequence"/>
</dbReference>
<dbReference type="AlphaFoldDB" id="A0A3P7E323"/>
<evidence type="ECO:0000313" key="1">
    <source>
        <dbReference type="EMBL" id="VDM15923.1"/>
    </source>
</evidence>
<dbReference type="OrthoDB" id="5874823at2759"/>
<evidence type="ECO:0000313" key="2">
    <source>
        <dbReference type="Proteomes" id="UP000270924"/>
    </source>
</evidence>
<dbReference type="InParanoid" id="A0A3P7E323"/>
<proteinExistence type="predicted"/>
<name>A0A3P7E323_WUCBA</name>
<protein>
    <submittedName>
        <fullName evidence="1">Uncharacterized protein</fullName>
    </submittedName>
</protein>